<keyword evidence="3" id="KW-1185">Reference proteome</keyword>
<dbReference type="Proteomes" id="UP000006365">
    <property type="component" value="Chromosome"/>
</dbReference>
<gene>
    <name evidence="2" type="ordered locus">Despr_1562</name>
</gene>
<dbReference type="GO" id="GO:0004519">
    <property type="term" value="F:endonuclease activity"/>
    <property type="evidence" value="ECO:0007669"/>
    <property type="project" value="UniProtKB-KW"/>
</dbReference>
<dbReference type="PANTHER" id="PTHR33877:SF1">
    <property type="entry name" value="TYPE IV METHYL-DIRECTED RESTRICTION ENZYME ECOKMCRA"/>
    <property type="match status" value="1"/>
</dbReference>
<name>A0A7U4DP33_DESPD</name>
<organism evidence="2 3">
    <name type="scientific">Desulfobulbus propionicus (strain ATCC 33891 / DSM 2032 / VKM B-1956 / 1pr3)</name>
    <dbReference type="NCBI Taxonomy" id="577650"/>
    <lineage>
        <taxon>Bacteria</taxon>
        <taxon>Pseudomonadati</taxon>
        <taxon>Thermodesulfobacteriota</taxon>
        <taxon>Desulfobulbia</taxon>
        <taxon>Desulfobulbales</taxon>
        <taxon>Desulfobulbaceae</taxon>
        <taxon>Desulfobulbus</taxon>
    </lineage>
</organism>
<dbReference type="AlphaFoldDB" id="A0A7U4DP33"/>
<dbReference type="Pfam" id="PF14279">
    <property type="entry name" value="HNH_5"/>
    <property type="match status" value="1"/>
</dbReference>
<dbReference type="InterPro" id="IPR003615">
    <property type="entry name" value="HNH_nuc"/>
</dbReference>
<dbReference type="SMART" id="SM00507">
    <property type="entry name" value="HNHc"/>
    <property type="match status" value="1"/>
</dbReference>
<dbReference type="RefSeq" id="WP_015724257.1">
    <property type="nucleotide sequence ID" value="NC_014972.1"/>
</dbReference>
<feature type="domain" description="HNH nuclease" evidence="1">
    <location>
        <begin position="30"/>
        <end position="81"/>
    </location>
</feature>
<evidence type="ECO:0000313" key="2">
    <source>
        <dbReference type="EMBL" id="ADW17716.1"/>
    </source>
</evidence>
<accession>A0A7U4DP33</accession>
<dbReference type="InterPro" id="IPR029471">
    <property type="entry name" value="HNH_5"/>
</dbReference>
<evidence type="ECO:0000313" key="3">
    <source>
        <dbReference type="Proteomes" id="UP000006365"/>
    </source>
</evidence>
<keyword evidence="2" id="KW-0378">Hydrolase</keyword>
<dbReference type="PANTHER" id="PTHR33877">
    <property type="entry name" value="SLL1193 PROTEIN"/>
    <property type="match status" value="1"/>
</dbReference>
<proteinExistence type="predicted"/>
<sequence>MNNEYFSLDSIDEALIRAERNKARALRKTRWWQQKTASGTCWYCGHKVGFHNLTMDHIIPLARGGRSTKDNLVPCCKECNSKKKSSLPVEWDEYMEALHQRKA</sequence>
<protein>
    <submittedName>
        <fullName evidence="2">HNH endonuclease</fullName>
    </submittedName>
</protein>
<dbReference type="CDD" id="cd00085">
    <property type="entry name" value="HNHc"/>
    <property type="match status" value="1"/>
</dbReference>
<reference evidence="2 3" key="1">
    <citation type="journal article" date="2011" name="Stand. Genomic Sci.">
        <title>Complete genome sequence of Desulfobulbus propionicus type strain (1pr3).</title>
        <authorList>
            <person name="Pagani I."/>
            <person name="Lapidus A."/>
            <person name="Nolan M."/>
            <person name="Lucas S."/>
            <person name="Hammon N."/>
            <person name="Deshpande S."/>
            <person name="Cheng J.F."/>
            <person name="Chertkov O."/>
            <person name="Davenport K."/>
            <person name="Tapia R."/>
            <person name="Han C."/>
            <person name="Goodwin L."/>
            <person name="Pitluck S."/>
            <person name="Liolios K."/>
            <person name="Mavromatis K."/>
            <person name="Ivanova N."/>
            <person name="Mikhailova N."/>
            <person name="Pati A."/>
            <person name="Chen A."/>
            <person name="Palaniappan K."/>
            <person name="Land M."/>
            <person name="Hauser L."/>
            <person name="Chang Y.J."/>
            <person name="Jeffries C.D."/>
            <person name="Detter J.C."/>
            <person name="Brambilla E."/>
            <person name="Kannan K.P."/>
            <person name="Djao O.D."/>
            <person name="Rohde M."/>
            <person name="Pukall R."/>
            <person name="Spring S."/>
            <person name="Goker M."/>
            <person name="Sikorski J."/>
            <person name="Woyke T."/>
            <person name="Bristow J."/>
            <person name="Eisen J.A."/>
            <person name="Markowitz V."/>
            <person name="Hugenholtz P."/>
            <person name="Kyrpides N.C."/>
            <person name="Klenk H.P."/>
        </authorList>
    </citation>
    <scope>NUCLEOTIDE SEQUENCE [LARGE SCALE GENOMIC DNA]</scope>
    <source>
        <strain evidence="3">ATCC 33891 / DSM 2032 / 1pr3</strain>
    </source>
</reference>
<keyword evidence="2" id="KW-0255">Endonuclease</keyword>
<evidence type="ECO:0000259" key="1">
    <source>
        <dbReference type="SMART" id="SM00507"/>
    </source>
</evidence>
<keyword evidence="2" id="KW-0540">Nuclease</keyword>
<dbReference type="KEGG" id="dpr:Despr_1562"/>
<dbReference type="Gene3D" id="1.10.30.50">
    <property type="match status" value="1"/>
</dbReference>
<dbReference type="InterPro" id="IPR052892">
    <property type="entry name" value="NA-targeting_endonuclease"/>
</dbReference>
<dbReference type="EMBL" id="CP002364">
    <property type="protein sequence ID" value="ADW17716.1"/>
    <property type="molecule type" value="Genomic_DNA"/>
</dbReference>